<evidence type="ECO:0000313" key="4">
    <source>
        <dbReference type="EMBL" id="GEK21493.1"/>
    </source>
</evidence>
<dbReference type="EMBL" id="BJUB01000005">
    <property type="protein sequence ID" value="GEK21493.1"/>
    <property type="molecule type" value="Genomic_DNA"/>
</dbReference>
<evidence type="ECO:0000256" key="1">
    <source>
        <dbReference type="SAM" id="Coils"/>
    </source>
</evidence>
<dbReference type="OrthoDB" id="3203519at2"/>
<name>A0A510V3N4_9CELL</name>
<keyword evidence="1" id="KW-0175">Coiled coil</keyword>
<sequence>MTHPGWGDDWNAQPVPEAPEHPETVRRRRTSYVQARRRRNLRRVLVGCAVALVVVIGLGAWLAVDAKRAADALQAARTDVQDLQEQVRAGDSESADRTLLQLQAHSSTAARATTGPVWTLAGSVPWVGANVDAVQTVAQAVDDLAQHALPSLMQATTLVDPGALAPVNGRVDLAPLQEAAPAIVAADESVQITAEQLDALDTSALLGFVAEPVETLRNQVADVAVTTATASRAAQLVPAMLGADGPRNYLVLVQNNAEQRATGGIPGSVLHLRADAGAVTVVQTRAGGSLSGLTEPALPLTDAELSLFGPLLGTDMRDVTFTPDFPRSGALAKAIWEQEVGGTIDGVLSVDPVALGLVLDATGPVELSDGTTLSGDDAAQRLLNQVYLDLEDPQDQDAFFADTASSVFAAVVGGQGDAPAVMDALAEAARQGRFMVWSTLEGEQDLLAPTVLGGALRGVDGDSAVIGVFLNDGTQAKLGYYLDLTIDAEATECRPDGSQIVHAVVTLQYDAPPDAAGLPPYLVGLDNIVPLGDIRTNVLVYAPDGGGIDSVRVKPDPQGLHAQLHDDLGVGGRTFTFIPGESGTLDLDIVTGKEQRADVHIRSTPTARQKGDAIVASACGK</sequence>
<gene>
    <name evidence="4" type="ORF">CXY01_20130</name>
</gene>
<reference evidence="4 5" key="1">
    <citation type="submission" date="2019-07" db="EMBL/GenBank/DDBJ databases">
        <title>Whole genome shotgun sequence of Cellulomonas xylanilytica NBRC 101102.</title>
        <authorList>
            <person name="Hosoyama A."/>
            <person name="Uohara A."/>
            <person name="Ohji S."/>
            <person name="Ichikawa N."/>
        </authorList>
    </citation>
    <scope>NUCLEOTIDE SEQUENCE [LARGE SCALE GENOMIC DNA]</scope>
    <source>
        <strain evidence="4 5">NBRC 101102</strain>
    </source>
</reference>
<keyword evidence="5" id="KW-1185">Reference proteome</keyword>
<evidence type="ECO:0008006" key="6">
    <source>
        <dbReference type="Google" id="ProtNLM"/>
    </source>
</evidence>
<evidence type="ECO:0000256" key="2">
    <source>
        <dbReference type="SAM" id="MobiDB-lite"/>
    </source>
</evidence>
<feature type="region of interest" description="Disordered" evidence="2">
    <location>
        <begin position="1"/>
        <end position="29"/>
    </location>
</feature>
<dbReference type="InterPro" id="IPR025101">
    <property type="entry name" value="DUF4012"/>
</dbReference>
<dbReference type="RefSeq" id="WP_146927285.1">
    <property type="nucleotide sequence ID" value="NZ_BJUB01000005.1"/>
</dbReference>
<evidence type="ECO:0000256" key="3">
    <source>
        <dbReference type="SAM" id="Phobius"/>
    </source>
</evidence>
<dbReference type="Proteomes" id="UP000321118">
    <property type="component" value="Unassembled WGS sequence"/>
</dbReference>
<protein>
    <recommendedName>
        <fullName evidence="6">DUF4012 domain-containing protein</fullName>
    </recommendedName>
</protein>
<keyword evidence="3" id="KW-0472">Membrane</keyword>
<organism evidence="4 5">
    <name type="scientific">Cellulomonas xylanilytica</name>
    <dbReference type="NCBI Taxonomy" id="233583"/>
    <lineage>
        <taxon>Bacteria</taxon>
        <taxon>Bacillati</taxon>
        <taxon>Actinomycetota</taxon>
        <taxon>Actinomycetes</taxon>
        <taxon>Micrococcales</taxon>
        <taxon>Cellulomonadaceae</taxon>
        <taxon>Cellulomonas</taxon>
    </lineage>
</organism>
<comment type="caution">
    <text evidence="4">The sequence shown here is derived from an EMBL/GenBank/DDBJ whole genome shotgun (WGS) entry which is preliminary data.</text>
</comment>
<feature type="coiled-coil region" evidence="1">
    <location>
        <begin position="66"/>
        <end position="93"/>
    </location>
</feature>
<feature type="transmembrane region" description="Helical" evidence="3">
    <location>
        <begin position="44"/>
        <end position="64"/>
    </location>
</feature>
<keyword evidence="3" id="KW-1133">Transmembrane helix</keyword>
<accession>A0A510V3N4</accession>
<dbReference type="Pfam" id="PF13196">
    <property type="entry name" value="DUF4012"/>
    <property type="match status" value="1"/>
</dbReference>
<evidence type="ECO:0000313" key="5">
    <source>
        <dbReference type="Proteomes" id="UP000321118"/>
    </source>
</evidence>
<keyword evidence="3" id="KW-0812">Transmembrane</keyword>
<proteinExistence type="predicted"/>
<dbReference type="AlphaFoldDB" id="A0A510V3N4"/>